<feature type="compositionally biased region" description="Basic residues" evidence="7">
    <location>
        <begin position="28"/>
        <end position="39"/>
    </location>
</feature>
<dbReference type="GO" id="GO:0034388">
    <property type="term" value="C:Pwp2p-containing subcomplex of 90S preribosome"/>
    <property type="evidence" value="ECO:0007669"/>
    <property type="project" value="TreeGrafter"/>
</dbReference>
<evidence type="ECO:0000256" key="4">
    <source>
        <dbReference type="ARBA" id="ARBA00022737"/>
    </source>
</evidence>
<proteinExistence type="inferred from homology"/>
<evidence type="ECO:0000256" key="6">
    <source>
        <dbReference type="ARBA" id="ARBA00025767"/>
    </source>
</evidence>
<comment type="caution">
    <text evidence="8">The sequence shown here is derived from an EMBL/GenBank/DDBJ whole genome shotgun (WGS) entry which is preliminary data.</text>
</comment>
<dbReference type="GO" id="GO:0006364">
    <property type="term" value="P:rRNA processing"/>
    <property type="evidence" value="ECO:0007669"/>
    <property type="project" value="UniProtKB-KW"/>
</dbReference>
<feature type="region of interest" description="Disordered" evidence="7">
    <location>
        <begin position="1"/>
        <end position="39"/>
    </location>
</feature>
<dbReference type="AlphaFoldDB" id="A0A813PXW6"/>
<evidence type="ECO:0008006" key="10">
    <source>
        <dbReference type="Google" id="ProtNLM"/>
    </source>
</evidence>
<dbReference type="Gene3D" id="2.130.10.10">
    <property type="entry name" value="YVTN repeat-like/Quinoprotein amine dehydrogenase"/>
    <property type="match status" value="2"/>
</dbReference>
<evidence type="ECO:0000256" key="3">
    <source>
        <dbReference type="ARBA" id="ARBA00022574"/>
    </source>
</evidence>
<comment type="subcellular location">
    <subcellularLocation>
        <location evidence="1">Nucleus</location>
        <location evidence="1">Nucleolus</location>
    </subcellularLocation>
</comment>
<protein>
    <recommendedName>
        <fullName evidence="10">U3 small nucleolar RNA-associated protein 18-like protein</fullName>
    </recommendedName>
</protein>
<evidence type="ECO:0000256" key="2">
    <source>
        <dbReference type="ARBA" id="ARBA00022552"/>
    </source>
</evidence>
<sequence>MASVIENINVNNSEDDSDAPVEVTTKTSKTKTRKKKTVKRRVKYTLATEEDNELNEKHVDEESALTHLVFGDDDDYLEELTSAAGKDKPIKTKKPTTDSKRAAWVDSEEVTEEIVREPNFNQMVPRKRRKITTGEYETKLKFEYERVMGRPSWAEKLLNKNPDADDSDEELFRRTGNYLTKSTVLRAGTIDCLRCADFKHDVAHSKMLRSVEFHPTARILLTAGRSQYLNLFQVDGKKNERIQSLFFDKFSIDTTRFTKDGNQVIVTGDRNFFKVFDMIEGKIMQIPMMRGFEERLGKFEVSPDGSLIVFMNRNGFEERLGKFEVSPDGSLIVFMNRNGQLHFVSAKSKELIDTTQISGNINSITFRHDSELMFASGDEGIVTVFDVRRRAAIHRFIDDGSYSTTSMCVSSNQQYFVTGQKSGIVNVYSYDDVMKNGEPKPIKYLKNLTTSIQNVKLNASSELLAINSYHLSRAVRLVHMPTLTVYENFPEFHDKKIQIVNGLDFSPNSGFLTLGNNNGKVLLYRLKHFSTY</sequence>
<feature type="compositionally biased region" description="Polar residues" evidence="7">
    <location>
        <begin position="1"/>
        <end position="12"/>
    </location>
</feature>
<name>A0A813PXW6_9BILA</name>
<evidence type="ECO:0000256" key="7">
    <source>
        <dbReference type="SAM" id="MobiDB-lite"/>
    </source>
</evidence>
<evidence type="ECO:0000313" key="9">
    <source>
        <dbReference type="Proteomes" id="UP000663860"/>
    </source>
</evidence>
<evidence type="ECO:0000256" key="1">
    <source>
        <dbReference type="ARBA" id="ARBA00004604"/>
    </source>
</evidence>
<dbReference type="PANTHER" id="PTHR18359:SF0">
    <property type="entry name" value="U3 SMALL NUCLEOLAR RNA-ASSOCIATED PROTEIN 18 HOMOLOG"/>
    <property type="match status" value="1"/>
</dbReference>
<dbReference type="InterPro" id="IPR001680">
    <property type="entry name" value="WD40_rpt"/>
</dbReference>
<keyword evidence="4" id="KW-0677">Repeat</keyword>
<reference evidence="8" key="1">
    <citation type="submission" date="2021-02" db="EMBL/GenBank/DDBJ databases">
        <authorList>
            <person name="Nowell W R."/>
        </authorList>
    </citation>
    <scope>NUCLEOTIDE SEQUENCE</scope>
</reference>
<dbReference type="EMBL" id="CAJNOE010000026">
    <property type="protein sequence ID" value="CAF0759638.1"/>
    <property type="molecule type" value="Genomic_DNA"/>
</dbReference>
<organism evidence="8 9">
    <name type="scientific">Adineta steineri</name>
    <dbReference type="NCBI Taxonomy" id="433720"/>
    <lineage>
        <taxon>Eukaryota</taxon>
        <taxon>Metazoa</taxon>
        <taxon>Spiralia</taxon>
        <taxon>Gnathifera</taxon>
        <taxon>Rotifera</taxon>
        <taxon>Eurotatoria</taxon>
        <taxon>Bdelloidea</taxon>
        <taxon>Adinetida</taxon>
        <taxon>Adinetidae</taxon>
        <taxon>Adineta</taxon>
    </lineage>
</organism>
<dbReference type="InterPro" id="IPR015943">
    <property type="entry name" value="WD40/YVTN_repeat-like_dom_sf"/>
</dbReference>
<keyword evidence="5" id="KW-0539">Nucleus</keyword>
<keyword evidence="2" id="KW-0698">rRNA processing</keyword>
<dbReference type="Proteomes" id="UP000663860">
    <property type="component" value="Unassembled WGS sequence"/>
</dbReference>
<dbReference type="InterPro" id="IPR036322">
    <property type="entry name" value="WD40_repeat_dom_sf"/>
</dbReference>
<dbReference type="InterPro" id="IPR045161">
    <property type="entry name" value="Utp18"/>
</dbReference>
<dbReference type="PANTHER" id="PTHR18359">
    <property type="entry name" value="WD-REPEAT PROTEIN-RELATED"/>
    <property type="match status" value="1"/>
</dbReference>
<comment type="similarity">
    <text evidence="6">Belongs to the WD repeat UTP18 family.</text>
</comment>
<evidence type="ECO:0000256" key="5">
    <source>
        <dbReference type="ARBA" id="ARBA00023242"/>
    </source>
</evidence>
<dbReference type="SUPFAM" id="SSF50978">
    <property type="entry name" value="WD40 repeat-like"/>
    <property type="match status" value="1"/>
</dbReference>
<accession>A0A813PXW6</accession>
<evidence type="ECO:0000313" key="8">
    <source>
        <dbReference type="EMBL" id="CAF0759638.1"/>
    </source>
</evidence>
<keyword evidence="3" id="KW-0853">WD repeat</keyword>
<dbReference type="GO" id="GO:0032040">
    <property type="term" value="C:small-subunit processome"/>
    <property type="evidence" value="ECO:0007669"/>
    <property type="project" value="TreeGrafter"/>
</dbReference>
<gene>
    <name evidence="8" type="ORF">IZO911_LOCUS4639</name>
</gene>
<dbReference type="SMART" id="SM00320">
    <property type="entry name" value="WD40"/>
    <property type="match status" value="5"/>
</dbReference>